<dbReference type="EMBL" id="HE573022">
    <property type="protein sequence ID" value="CCC48439.1"/>
    <property type="molecule type" value="Genomic_DNA"/>
</dbReference>
<sequence>MSNRGDSGCVRLRQPSNKSSRGGYLCSPFTLKPAFAAMAEHHVECVVRGGNDTCRVVSRGTTGDNEDTDEGFSSRPWFRAGVGASALSAKERQQQQEEVEKIYGVAFEDVASLASPYHTEPSENCDQSGSLGSWIGLGVGLSEWERSALQRVVPRAVRRSATHQEDKNCPKIIGHTSLLAEDANPSLAGRKRSAEEHPHPQQKVDQKRCAPEGCIHKTADVGRHQFEVRKPLNRLQKLDELRNAALFCKRGKKRI</sequence>
<accession>G0TWV1</accession>
<feature type="region of interest" description="Disordered" evidence="1">
    <location>
        <begin position="187"/>
        <end position="211"/>
    </location>
</feature>
<protein>
    <submittedName>
        <fullName evidence="2">Uncharacterized protein</fullName>
    </submittedName>
</protein>
<gene>
    <name evidence="2" type="ORF">TVY486_0602300</name>
</gene>
<name>G0TWV1_TRYVY</name>
<reference evidence="2" key="1">
    <citation type="journal article" date="2012" name="Proc. Natl. Acad. Sci. U.S.A.">
        <title>Antigenic diversity is generated by distinct evolutionary mechanisms in African trypanosome species.</title>
        <authorList>
            <person name="Jackson A.P."/>
            <person name="Berry A."/>
            <person name="Aslett M."/>
            <person name="Allison H.C."/>
            <person name="Burton P."/>
            <person name="Vavrova-Anderson J."/>
            <person name="Brown R."/>
            <person name="Browne H."/>
            <person name="Corton N."/>
            <person name="Hauser H."/>
            <person name="Gamble J."/>
            <person name="Gilderthorp R."/>
            <person name="Marcello L."/>
            <person name="McQuillan J."/>
            <person name="Otto T.D."/>
            <person name="Quail M.A."/>
            <person name="Sanders M.J."/>
            <person name="van Tonder A."/>
            <person name="Ginger M.L."/>
            <person name="Field M.C."/>
            <person name="Barry J.D."/>
            <person name="Hertz-Fowler C."/>
            <person name="Berriman M."/>
        </authorList>
    </citation>
    <scope>NUCLEOTIDE SEQUENCE</scope>
    <source>
        <strain evidence="2">Y486</strain>
    </source>
</reference>
<dbReference type="AlphaFoldDB" id="G0TWV1"/>
<proteinExistence type="predicted"/>
<evidence type="ECO:0000256" key="1">
    <source>
        <dbReference type="SAM" id="MobiDB-lite"/>
    </source>
</evidence>
<feature type="region of interest" description="Disordered" evidence="1">
    <location>
        <begin position="1"/>
        <end position="22"/>
    </location>
</feature>
<organism evidence="2">
    <name type="scientific">Trypanosoma vivax (strain Y486)</name>
    <dbReference type="NCBI Taxonomy" id="1055687"/>
    <lineage>
        <taxon>Eukaryota</taxon>
        <taxon>Discoba</taxon>
        <taxon>Euglenozoa</taxon>
        <taxon>Kinetoplastea</taxon>
        <taxon>Metakinetoplastina</taxon>
        <taxon>Trypanosomatida</taxon>
        <taxon>Trypanosomatidae</taxon>
        <taxon>Trypanosoma</taxon>
        <taxon>Duttonella</taxon>
    </lineage>
</organism>
<evidence type="ECO:0000313" key="2">
    <source>
        <dbReference type="EMBL" id="CCC48439.1"/>
    </source>
</evidence>
<dbReference type="VEuPathDB" id="TriTrypDB:TvY486_0602300"/>
<feature type="compositionally biased region" description="Basic and acidic residues" evidence="1">
    <location>
        <begin position="192"/>
        <end position="211"/>
    </location>
</feature>